<keyword evidence="1" id="KW-1133">Transmembrane helix</keyword>
<sequence length="380" mass="39902">MDRRALLLAALQALHVSSWSAYYALTRKLYNDNPEFLVMLAAAETLPTAVGMFGALLAEKRGYHAALALGILEGLFLAMVGVFIDQPLMLWLSALLASLFWSTSGPQILGYTMTLAGGSGTVLGLVLAGSTLGWSIGGALAPLLSDIIGASHVMIISGIITMTMYLALILLSDNLKPGKERTNWKRTRFIAAIALLSSLVFTGTEIIGSLYMAKLSVETGSSAGYAAANAATGLVAAAVRPAAGSIIDRVGENFVLAAGLAAYTVYIALLSSLHGLAFVLVWLVPIYPFVDTSLYKLAARLLGDAMGSAVVSSSYSITGLVLLAAARIELGESGYTLLAVASFQLALVLSIILSRTASRWQPHGRVYLISGGRTRKLGGR</sequence>
<dbReference type="InterPro" id="IPR011701">
    <property type="entry name" value="MFS"/>
</dbReference>
<feature type="transmembrane region" description="Helical" evidence="1">
    <location>
        <begin position="275"/>
        <end position="295"/>
    </location>
</feature>
<evidence type="ECO:0000256" key="1">
    <source>
        <dbReference type="SAM" id="Phobius"/>
    </source>
</evidence>
<dbReference type="STRING" id="1273541.Pyrde_1984"/>
<feature type="transmembrane region" description="Helical" evidence="1">
    <location>
        <begin position="334"/>
        <end position="353"/>
    </location>
</feature>
<dbReference type="InterPro" id="IPR036259">
    <property type="entry name" value="MFS_trans_sf"/>
</dbReference>
<dbReference type="Pfam" id="PF07690">
    <property type="entry name" value="MFS_1"/>
    <property type="match status" value="1"/>
</dbReference>
<accession>A0A0P0N687</accession>
<gene>
    <name evidence="2" type="ORF">Pyrde_1984</name>
</gene>
<feature type="transmembrane region" description="Helical" evidence="1">
    <location>
        <begin position="147"/>
        <end position="168"/>
    </location>
</feature>
<dbReference type="EMBL" id="CP013011">
    <property type="protein sequence ID" value="ALL02027.1"/>
    <property type="molecule type" value="Genomic_DNA"/>
</dbReference>
<feature type="transmembrane region" description="Helical" evidence="1">
    <location>
        <begin position="223"/>
        <end position="243"/>
    </location>
</feature>
<feature type="transmembrane region" description="Helical" evidence="1">
    <location>
        <begin position="65"/>
        <end position="84"/>
    </location>
</feature>
<dbReference type="Proteomes" id="UP000058613">
    <property type="component" value="Chromosome"/>
</dbReference>
<dbReference type="GeneID" id="26100324"/>
<feature type="transmembrane region" description="Helical" evidence="1">
    <location>
        <begin position="307"/>
        <end position="328"/>
    </location>
</feature>
<keyword evidence="1" id="KW-0472">Membrane</keyword>
<dbReference type="Gene3D" id="1.20.1250.20">
    <property type="entry name" value="MFS general substrate transporter like domains"/>
    <property type="match status" value="1"/>
</dbReference>
<dbReference type="AlphaFoldDB" id="A0A0P0N687"/>
<feature type="transmembrane region" description="Helical" evidence="1">
    <location>
        <begin position="189"/>
        <end position="211"/>
    </location>
</feature>
<dbReference type="SUPFAM" id="SSF103473">
    <property type="entry name" value="MFS general substrate transporter"/>
    <property type="match status" value="1"/>
</dbReference>
<keyword evidence="1" id="KW-0812">Transmembrane</keyword>
<dbReference type="KEGG" id="pdl:Pyrde_1984"/>
<proteinExistence type="predicted"/>
<name>A0A0P0N687_9CREN</name>
<evidence type="ECO:0000313" key="2">
    <source>
        <dbReference type="EMBL" id="ALL02027.1"/>
    </source>
</evidence>
<reference evidence="2 3" key="1">
    <citation type="submission" date="2015-10" db="EMBL/GenBank/DDBJ databases">
        <title>Complete genome sequence of hyperthermophilic archaeon Pyrodictium delaneyi Su06.</title>
        <authorList>
            <person name="Jung J.-H."/>
            <person name="Lin J."/>
            <person name="Holden J.F."/>
            <person name="Park C.-S."/>
        </authorList>
    </citation>
    <scope>NUCLEOTIDE SEQUENCE [LARGE SCALE GENOMIC DNA]</scope>
    <source>
        <strain evidence="2 3">Su06</strain>
    </source>
</reference>
<feature type="transmembrane region" description="Helical" evidence="1">
    <location>
        <begin position="121"/>
        <end position="141"/>
    </location>
</feature>
<protein>
    <recommendedName>
        <fullName evidence="4">MFS transporter</fullName>
    </recommendedName>
</protein>
<evidence type="ECO:0008006" key="4">
    <source>
        <dbReference type="Google" id="ProtNLM"/>
    </source>
</evidence>
<evidence type="ECO:0000313" key="3">
    <source>
        <dbReference type="Proteomes" id="UP000058613"/>
    </source>
</evidence>
<dbReference type="RefSeq" id="WP_055410426.1">
    <property type="nucleotide sequence ID" value="NZ_CP013011.1"/>
</dbReference>
<organism evidence="2 3">
    <name type="scientific">Pyrodictium delaneyi</name>
    <dbReference type="NCBI Taxonomy" id="1273541"/>
    <lineage>
        <taxon>Archaea</taxon>
        <taxon>Thermoproteota</taxon>
        <taxon>Thermoprotei</taxon>
        <taxon>Desulfurococcales</taxon>
        <taxon>Pyrodictiaceae</taxon>
        <taxon>Pyrodictium</taxon>
    </lineage>
</organism>
<dbReference type="GO" id="GO:0022857">
    <property type="term" value="F:transmembrane transporter activity"/>
    <property type="evidence" value="ECO:0007669"/>
    <property type="project" value="InterPro"/>
</dbReference>
<feature type="transmembrane region" description="Helical" evidence="1">
    <location>
        <begin position="90"/>
        <end position="109"/>
    </location>
</feature>
<feature type="transmembrane region" description="Helical" evidence="1">
    <location>
        <begin position="36"/>
        <end position="58"/>
    </location>
</feature>